<dbReference type="InterPro" id="IPR008927">
    <property type="entry name" value="6-PGluconate_DH-like_C_sf"/>
</dbReference>
<dbReference type="InterPro" id="IPR017751">
    <property type="entry name" value="G3P_DH_NAD-dep_euk"/>
</dbReference>
<dbReference type="Gene3D" id="3.40.50.720">
    <property type="entry name" value="NAD(P)-binding Rossmann-like Domain"/>
    <property type="match status" value="1"/>
</dbReference>
<dbReference type="GO" id="GO:0051287">
    <property type="term" value="F:NAD binding"/>
    <property type="evidence" value="ECO:0007669"/>
    <property type="project" value="UniProtKB-UniRule"/>
</dbReference>
<dbReference type="Gene3D" id="1.10.1040.10">
    <property type="entry name" value="N-(1-d-carboxylethyl)-l-norvaline Dehydrogenase, domain 2"/>
    <property type="match status" value="1"/>
</dbReference>
<name>A0A9W8B311_9FUNG</name>
<evidence type="ECO:0000313" key="13">
    <source>
        <dbReference type="Proteomes" id="UP001151582"/>
    </source>
</evidence>
<comment type="similarity">
    <text evidence="1 8">Belongs to the NAD-dependent glycerol-3-phosphate dehydrogenase family.</text>
</comment>
<dbReference type="GO" id="GO:0005829">
    <property type="term" value="C:cytosol"/>
    <property type="evidence" value="ECO:0007669"/>
    <property type="project" value="TreeGrafter"/>
</dbReference>
<feature type="binding site" evidence="7">
    <location>
        <position position="281"/>
    </location>
    <ligand>
        <name>NAD(+)</name>
        <dbReference type="ChEBI" id="CHEBI:57540"/>
    </ligand>
</feature>
<feature type="binding site" evidence="6">
    <location>
        <position position="133"/>
    </location>
    <ligand>
        <name>substrate</name>
    </ligand>
</feature>
<dbReference type="FunFam" id="1.10.1040.10:FF:000004">
    <property type="entry name" value="Glycerol-3-phosphate dehydrogenase [NAD(+)]"/>
    <property type="match status" value="1"/>
</dbReference>
<dbReference type="GO" id="GO:0042803">
    <property type="term" value="F:protein homodimerization activity"/>
    <property type="evidence" value="ECO:0007669"/>
    <property type="project" value="InterPro"/>
</dbReference>
<accession>A0A9W8B311</accession>
<feature type="active site" description="Proton acceptor" evidence="5">
    <location>
        <position position="217"/>
    </location>
</feature>
<dbReference type="PIRSF" id="PIRSF000114">
    <property type="entry name" value="Glycerol-3-P_dh"/>
    <property type="match status" value="1"/>
</dbReference>
<keyword evidence="13" id="KW-1185">Reference proteome</keyword>
<dbReference type="PANTHER" id="PTHR11728">
    <property type="entry name" value="GLYCEROL-3-PHOSPHATE DEHYDROGENASE"/>
    <property type="match status" value="1"/>
</dbReference>
<comment type="catalytic activity">
    <reaction evidence="4 9">
        <text>sn-glycerol 3-phosphate + NAD(+) = dihydroxyacetone phosphate + NADH + H(+)</text>
        <dbReference type="Rhea" id="RHEA:11092"/>
        <dbReference type="ChEBI" id="CHEBI:15378"/>
        <dbReference type="ChEBI" id="CHEBI:57540"/>
        <dbReference type="ChEBI" id="CHEBI:57597"/>
        <dbReference type="ChEBI" id="CHEBI:57642"/>
        <dbReference type="ChEBI" id="CHEBI:57945"/>
        <dbReference type="EC" id="1.1.1.8"/>
    </reaction>
</comment>
<evidence type="ECO:0000313" key="12">
    <source>
        <dbReference type="EMBL" id="KAJ1973409.1"/>
    </source>
</evidence>
<dbReference type="PANTHER" id="PTHR11728:SF8">
    <property type="entry name" value="GLYCEROL-3-PHOSPHATE DEHYDROGENASE [NAD(+)]-RELATED"/>
    <property type="match status" value="1"/>
</dbReference>
<dbReference type="InterPro" id="IPR036291">
    <property type="entry name" value="NAD(P)-bd_dom_sf"/>
</dbReference>
<evidence type="ECO:0000256" key="2">
    <source>
        <dbReference type="ARBA" id="ARBA00023002"/>
    </source>
</evidence>
<feature type="binding site" evidence="6">
    <location>
        <begin position="281"/>
        <end position="282"/>
    </location>
    <ligand>
        <name>substrate</name>
    </ligand>
</feature>
<evidence type="ECO:0000256" key="7">
    <source>
        <dbReference type="PIRSR" id="PIRSR000114-3"/>
    </source>
</evidence>
<dbReference type="EC" id="1.1.1.8" evidence="9"/>
<dbReference type="SUPFAM" id="SSF51735">
    <property type="entry name" value="NAD(P)-binding Rossmann-fold domains"/>
    <property type="match status" value="1"/>
</dbReference>
<feature type="binding site" evidence="7">
    <location>
        <position position="110"/>
    </location>
    <ligand>
        <name>NAD(+)</name>
        <dbReference type="ChEBI" id="CHEBI:57540"/>
    </ligand>
</feature>
<dbReference type="SUPFAM" id="SSF48179">
    <property type="entry name" value="6-phosphogluconate dehydrogenase C-terminal domain-like"/>
    <property type="match status" value="1"/>
</dbReference>
<dbReference type="InterPro" id="IPR006109">
    <property type="entry name" value="G3P_DH_NAD-dep_C"/>
</dbReference>
<dbReference type="AlphaFoldDB" id="A0A9W8B311"/>
<feature type="binding site" evidence="7">
    <location>
        <position position="54"/>
    </location>
    <ligand>
        <name>NAD(+)</name>
        <dbReference type="ChEBI" id="CHEBI:57540"/>
    </ligand>
</feature>
<evidence type="ECO:0000259" key="10">
    <source>
        <dbReference type="Pfam" id="PF01210"/>
    </source>
</evidence>
<dbReference type="GO" id="GO:0141152">
    <property type="term" value="F:glycerol-3-phosphate dehydrogenase (NAD+) activity"/>
    <property type="evidence" value="ECO:0007669"/>
    <property type="project" value="UniProtKB-UniRule"/>
</dbReference>
<dbReference type="NCBIfam" id="TIGR03376">
    <property type="entry name" value="glycerol3P_DH"/>
    <property type="match status" value="1"/>
</dbReference>
<evidence type="ECO:0000256" key="9">
    <source>
        <dbReference type="RuleBase" id="RU361243"/>
    </source>
</evidence>
<evidence type="ECO:0000256" key="1">
    <source>
        <dbReference type="ARBA" id="ARBA00011009"/>
    </source>
</evidence>
<keyword evidence="2 8" id="KW-0560">Oxidoreductase</keyword>
<dbReference type="GO" id="GO:0046168">
    <property type="term" value="P:glycerol-3-phosphate catabolic process"/>
    <property type="evidence" value="ECO:0007669"/>
    <property type="project" value="UniProtKB-UniRule"/>
</dbReference>
<dbReference type="FunFam" id="3.40.50.720:FF:000365">
    <property type="entry name" value="Glycerol-3-phosphate dehydrogenase [NAD(+)]"/>
    <property type="match status" value="1"/>
</dbReference>
<dbReference type="InterPro" id="IPR006168">
    <property type="entry name" value="G3P_DH_NAD-dep"/>
</dbReference>
<evidence type="ECO:0000256" key="5">
    <source>
        <dbReference type="PIRSR" id="PIRSR000114-1"/>
    </source>
</evidence>
<evidence type="ECO:0000259" key="11">
    <source>
        <dbReference type="Pfam" id="PF07479"/>
    </source>
</evidence>
<dbReference type="InterPro" id="IPR013328">
    <property type="entry name" value="6PGD_dom2"/>
</dbReference>
<dbReference type="OrthoDB" id="10263760at2759"/>
<feature type="binding site" evidence="7">
    <location>
        <position position="310"/>
    </location>
    <ligand>
        <name>NAD(+)</name>
        <dbReference type="ChEBI" id="CHEBI:57540"/>
    </ligand>
</feature>
<dbReference type="Proteomes" id="UP001151582">
    <property type="component" value="Unassembled WGS sequence"/>
</dbReference>
<dbReference type="EMBL" id="JANBQB010000830">
    <property type="protein sequence ID" value="KAJ1973409.1"/>
    <property type="molecule type" value="Genomic_DNA"/>
</dbReference>
<keyword evidence="3 7" id="KW-0520">NAD</keyword>
<feature type="binding site" evidence="7">
    <location>
        <position position="308"/>
    </location>
    <ligand>
        <name>NAD(+)</name>
        <dbReference type="ChEBI" id="CHEBI:57540"/>
    </ligand>
</feature>
<feature type="domain" description="Glycerol-3-phosphate dehydrogenase NAD-dependent N-terminal" evidence="10">
    <location>
        <begin position="28"/>
        <end position="185"/>
    </location>
</feature>
<dbReference type="GO" id="GO:0005975">
    <property type="term" value="P:carbohydrate metabolic process"/>
    <property type="evidence" value="ECO:0007669"/>
    <property type="project" value="InterPro"/>
</dbReference>
<dbReference type="Pfam" id="PF01210">
    <property type="entry name" value="NAD_Gly3P_dh_N"/>
    <property type="match status" value="1"/>
</dbReference>
<evidence type="ECO:0000256" key="4">
    <source>
        <dbReference type="ARBA" id="ARBA00048683"/>
    </source>
</evidence>
<dbReference type="PRINTS" id="PR00077">
    <property type="entry name" value="GPDHDRGNASE"/>
</dbReference>
<feature type="binding site" evidence="7">
    <location>
        <position position="166"/>
    </location>
    <ligand>
        <name>NAD(+)</name>
        <dbReference type="ChEBI" id="CHEBI:57540"/>
    </ligand>
</feature>
<gene>
    <name evidence="12" type="primary">GPD1</name>
    <name evidence="12" type="ORF">H4R34_005086</name>
</gene>
<evidence type="ECO:0000256" key="8">
    <source>
        <dbReference type="RuleBase" id="RU000437"/>
    </source>
</evidence>
<protein>
    <recommendedName>
        <fullName evidence="9">Glycerol-3-phosphate dehydrogenase [NAD(+)]</fullName>
        <ecNumber evidence="9">1.1.1.8</ecNumber>
    </recommendedName>
</protein>
<organism evidence="12 13">
    <name type="scientific">Dimargaris verticillata</name>
    <dbReference type="NCBI Taxonomy" id="2761393"/>
    <lineage>
        <taxon>Eukaryota</taxon>
        <taxon>Fungi</taxon>
        <taxon>Fungi incertae sedis</taxon>
        <taxon>Zoopagomycota</taxon>
        <taxon>Kickxellomycotina</taxon>
        <taxon>Dimargaritomycetes</taxon>
        <taxon>Dimargaritales</taxon>
        <taxon>Dimargaritaceae</taxon>
        <taxon>Dimargaris</taxon>
    </lineage>
</organism>
<feature type="domain" description="Glycerol-3-phosphate dehydrogenase NAD-dependent C-terminal" evidence="11">
    <location>
        <begin position="206"/>
        <end position="327"/>
    </location>
</feature>
<sequence>MTQLKTHILFGTQRYGTFGGALPDNNRGSVVAKIIGNNVMHFKEFNPQVKMWVFEETVNGRPLTELINTQHENVKYLPGIKLPRNVIAEPNLAKAAQDATILIFVLPHQFVRGACKQLKGHIMPGCKAISLIKGLDTDTAGLNLLSNVISNSLDIDVSVLSGANIANEVAQEKFCETTIGYRNRHNGQLFYELFNTPYFRVSIVNDPNGVEMCGALKNVVAVGAGIVDGLGLGDNTKAAIIRIGLMEMIKFAKLLDPSVKDSTFYESCGVADVITSCAGGRNRRVAKAFAETGKPLDKLEKEMLHGQKLQGTSTCKELIAYLRDRRIEDE</sequence>
<comment type="caution">
    <text evidence="12">The sequence shown here is derived from an EMBL/GenBank/DDBJ whole genome shotgun (WGS) entry which is preliminary data.</text>
</comment>
<dbReference type="Pfam" id="PF07479">
    <property type="entry name" value="NAD_Gly3P_dh_C"/>
    <property type="match status" value="1"/>
</dbReference>
<evidence type="ECO:0000256" key="6">
    <source>
        <dbReference type="PIRSR" id="PIRSR000114-2"/>
    </source>
</evidence>
<dbReference type="PROSITE" id="PS00957">
    <property type="entry name" value="NAD_G3PDH"/>
    <property type="match status" value="1"/>
</dbReference>
<evidence type="ECO:0000256" key="3">
    <source>
        <dbReference type="ARBA" id="ARBA00023027"/>
    </source>
</evidence>
<reference evidence="12" key="1">
    <citation type="submission" date="2022-07" db="EMBL/GenBank/DDBJ databases">
        <title>Phylogenomic reconstructions and comparative analyses of Kickxellomycotina fungi.</title>
        <authorList>
            <person name="Reynolds N.K."/>
            <person name="Stajich J.E."/>
            <person name="Barry K."/>
            <person name="Grigoriev I.V."/>
            <person name="Crous P."/>
            <person name="Smith M.E."/>
        </authorList>
    </citation>
    <scope>NUCLEOTIDE SEQUENCE</scope>
    <source>
        <strain evidence="12">RSA 567</strain>
    </source>
</reference>
<dbReference type="InterPro" id="IPR011128">
    <property type="entry name" value="G3P_DH_NAD-dep_N"/>
</dbReference>
<proteinExistence type="inferred from homology"/>